<feature type="transmembrane region" description="Helical" evidence="1">
    <location>
        <begin position="436"/>
        <end position="456"/>
    </location>
</feature>
<organism evidence="2 3">
    <name type="scientific">Amycolatopsis jiangsuensis</name>
    <dbReference type="NCBI Taxonomy" id="1181879"/>
    <lineage>
        <taxon>Bacteria</taxon>
        <taxon>Bacillati</taxon>
        <taxon>Actinomycetota</taxon>
        <taxon>Actinomycetes</taxon>
        <taxon>Pseudonocardiales</taxon>
        <taxon>Pseudonocardiaceae</taxon>
        <taxon>Amycolatopsis</taxon>
    </lineage>
</organism>
<evidence type="ECO:0000313" key="2">
    <source>
        <dbReference type="EMBL" id="MBB4688420.1"/>
    </source>
</evidence>
<dbReference type="AlphaFoldDB" id="A0A840J2Y7"/>
<feature type="transmembrane region" description="Helical" evidence="1">
    <location>
        <begin position="388"/>
        <end position="407"/>
    </location>
</feature>
<feature type="transmembrane region" description="Helical" evidence="1">
    <location>
        <begin position="361"/>
        <end position="382"/>
    </location>
</feature>
<dbReference type="Proteomes" id="UP000581769">
    <property type="component" value="Unassembled WGS sequence"/>
</dbReference>
<proteinExistence type="predicted"/>
<gene>
    <name evidence="2" type="ORF">BJY18_005905</name>
</gene>
<dbReference type="EMBL" id="JACHMG010000001">
    <property type="protein sequence ID" value="MBB4688420.1"/>
    <property type="molecule type" value="Genomic_DNA"/>
</dbReference>
<accession>A0A840J2Y7</accession>
<keyword evidence="1" id="KW-0472">Membrane</keyword>
<reference evidence="2 3" key="1">
    <citation type="submission" date="2020-08" db="EMBL/GenBank/DDBJ databases">
        <title>Sequencing the genomes of 1000 actinobacteria strains.</title>
        <authorList>
            <person name="Klenk H.-P."/>
        </authorList>
    </citation>
    <scope>NUCLEOTIDE SEQUENCE [LARGE SCALE GENOMIC DNA]</scope>
    <source>
        <strain evidence="2 3">DSM 45859</strain>
    </source>
</reference>
<comment type="caution">
    <text evidence="2">The sequence shown here is derived from an EMBL/GenBank/DDBJ whole genome shotgun (WGS) entry which is preliminary data.</text>
</comment>
<evidence type="ECO:0000313" key="3">
    <source>
        <dbReference type="Proteomes" id="UP000581769"/>
    </source>
</evidence>
<name>A0A840J2Y7_9PSEU</name>
<sequence length="463" mass="49447">MGENEGRGRAAAARLRAISTPELYRRNPFRITGLTATATRREVRERRLRVLGVLEVGGARPPGVPGDASADEVRAAFDALGNAEHRFVDELFWTWGPPSDCGCPAQLHRAHDNAVTAYAGALDAEAERTEDHPAPLWHDAARSWDAALSNGAFRAHLVHRTGKLGDRRLDESSVDGLRAALPEALLAPLVSLLSSSPRPDRFVEYLTLFGAARHVVEDARMEAAGGTYQQVEELLKGLRSAVDGDQARTAADRLVEELPPLLDRLEEVVPREEFRRTAAFSEAAAVLANNIGVALGENGDAPANLLREVFAAGRGWTTDPDTLAALERNESAALAEKPWYGTPGRPAPLMHRSTAPAQPQASLALVLAALVHVAAGITFLAVTLISPLLPILLIGLPGLLISLGAAGNPRTGRPRFPVLLGVDAVLYLGVAHGSPASWVVVVLAVVLLIVAPATFVSTEREYR</sequence>
<keyword evidence="1" id="KW-0812">Transmembrane</keyword>
<keyword evidence="3" id="KW-1185">Reference proteome</keyword>
<dbReference type="RefSeq" id="WP_184783114.1">
    <property type="nucleotide sequence ID" value="NZ_JACHMG010000001.1"/>
</dbReference>
<protein>
    <submittedName>
        <fullName evidence="2">Uncharacterized protein</fullName>
    </submittedName>
</protein>
<evidence type="ECO:0000256" key="1">
    <source>
        <dbReference type="SAM" id="Phobius"/>
    </source>
</evidence>
<keyword evidence="1" id="KW-1133">Transmembrane helix</keyword>